<dbReference type="FunFam" id="3.40.50.2300:FF:000519">
    <property type="entry name" value="Vomeronasal 2 receptor, a18"/>
    <property type="match status" value="1"/>
</dbReference>
<dbReference type="Pfam" id="PF01094">
    <property type="entry name" value="ANF_receptor"/>
    <property type="match status" value="1"/>
</dbReference>
<evidence type="ECO:0000256" key="2">
    <source>
        <dbReference type="ARBA" id="ARBA00007242"/>
    </source>
</evidence>
<dbReference type="PRINTS" id="PR00592">
    <property type="entry name" value="CASENSINGR"/>
</dbReference>
<keyword evidence="8 12" id="KW-0472">Membrane</keyword>
<keyword evidence="10" id="KW-0325">Glycoprotein</keyword>
<organism evidence="14 15">
    <name type="scientific">Erpetoichthys calabaricus</name>
    <name type="common">Rope fish</name>
    <name type="synonym">Calamoichthys calabaricus</name>
    <dbReference type="NCBI Taxonomy" id="27687"/>
    <lineage>
        <taxon>Eukaryota</taxon>
        <taxon>Metazoa</taxon>
        <taxon>Chordata</taxon>
        <taxon>Craniata</taxon>
        <taxon>Vertebrata</taxon>
        <taxon>Euteleostomi</taxon>
        <taxon>Actinopterygii</taxon>
        <taxon>Polypteriformes</taxon>
        <taxon>Polypteridae</taxon>
        <taxon>Erpetoichthys</taxon>
    </lineage>
</organism>
<sequence>TVSSVMMICFVNFVCILFLKFIFLIVTLFDSFQVSAFQWIQAMIFAIEEINKNQNLLPNITLGYQLYDNCVNLPIALRAAIALLAGMDEAVDDFSCNGPSPVIAVVGDPLSSHSIAAMRIMGLFHLPMVSYLASCSCLSNRQEFPSFFRTTPSDAFQVKAMIEIVKHYGWVWIGAIASDDDYGQNAIKALIKEVSAFGCIAFIEMVPTVFKKEKILQIVNTVKQSTAKVIVVFSPQVEFNTLVKEIVKQNITGRQWIASEAWSTSASIAIKENFHCFGGTIGIAIRRGTIPGLEHFLLQLHPDFNSDKRIIIQFWETLFACKFSENSSQVNSTSRICTGLEDIGSIKTAYTDVSELRSVYNVYKAVYAIAHALHNLMSCENGNGPFENKTCASIKHVQPWQVLHYLKEVNFSNHLGERVTFNENGDAMAIYDIVNWQPSNDGKIQIKTVGLFDETVKEANQVSLAEEEIFWNFESRKPPESVCSKSCQPGTRKASRKGEPVCCFDCVPCADGEVSSELDSIECIKCLNDYWSNHGRNQCVSKELEFLSYEDAMGITLTAMTILGTCLSVAVLAVFIHYRSTPVVKANNSELSFLLLISLTLCFLCSLTFIGQPTHTTCMLRHVMFGISFVLCISCILVKTVVVIMAFRATLPGNNMMKWFGVSQQRGTVFFFTFVQSLICIIWLVTSPPTPAKNTKYFNSKIILECDVGSVIGFSFLLGYIGFLACSCFLLAFFARHLPDNFNEAKFITFSMLIFCAVWITFIPAYISSPGKHTVAVEVFAILASSFGVLFAIFAPKCYIIIFRPERNTKRALMGSIISVSRFTSCSILYECH</sequence>
<dbReference type="Pfam" id="PF00003">
    <property type="entry name" value="7tm_3"/>
    <property type="match status" value="1"/>
</dbReference>
<keyword evidence="15" id="KW-1185">Reference proteome</keyword>
<feature type="transmembrane region" description="Helical" evidence="12">
    <location>
        <begin position="747"/>
        <end position="767"/>
    </location>
</feature>
<reference evidence="14" key="1">
    <citation type="submission" date="2021-06" db="EMBL/GenBank/DDBJ databases">
        <authorList>
            <consortium name="Wellcome Sanger Institute Data Sharing"/>
        </authorList>
    </citation>
    <scope>NUCLEOTIDE SEQUENCE [LARGE SCALE GENOMIC DNA]</scope>
</reference>
<dbReference type="CDD" id="cd15283">
    <property type="entry name" value="7tmC_V2R_pheromone"/>
    <property type="match status" value="1"/>
</dbReference>
<reference evidence="14" key="3">
    <citation type="submission" date="2025-09" db="UniProtKB">
        <authorList>
            <consortium name="Ensembl"/>
        </authorList>
    </citation>
    <scope>IDENTIFICATION</scope>
</reference>
<dbReference type="InterPro" id="IPR001828">
    <property type="entry name" value="ANF_lig-bd_rcpt"/>
</dbReference>
<dbReference type="Gene3D" id="2.10.50.30">
    <property type="entry name" value="GPCR, family 3, nine cysteines domain"/>
    <property type="match status" value="1"/>
</dbReference>
<name>A0A8C4SHY2_ERPCA</name>
<dbReference type="Ensembl" id="ENSECRT00000017025.1">
    <property type="protein sequence ID" value="ENSECRP00000016729.1"/>
    <property type="gene ID" value="ENSECRG00000011112.1"/>
</dbReference>
<feature type="transmembrane region" description="Helical" evidence="12">
    <location>
        <begin position="623"/>
        <end position="647"/>
    </location>
</feature>
<dbReference type="GeneTree" id="ENSGT00940000162782"/>
<dbReference type="SUPFAM" id="SSF53822">
    <property type="entry name" value="Periplasmic binding protein-like I"/>
    <property type="match status" value="1"/>
</dbReference>
<evidence type="ECO:0000256" key="1">
    <source>
        <dbReference type="ARBA" id="ARBA00004651"/>
    </source>
</evidence>
<evidence type="ECO:0000256" key="3">
    <source>
        <dbReference type="ARBA" id="ARBA00022475"/>
    </source>
</evidence>
<feature type="transmembrane region" description="Helical" evidence="12">
    <location>
        <begin position="552"/>
        <end position="578"/>
    </location>
</feature>
<feature type="domain" description="G-protein coupled receptors family 3 profile" evidence="13">
    <location>
        <begin position="553"/>
        <end position="817"/>
    </location>
</feature>
<dbReference type="GO" id="GO:0005886">
    <property type="term" value="C:plasma membrane"/>
    <property type="evidence" value="ECO:0007669"/>
    <property type="project" value="UniProtKB-SubCell"/>
</dbReference>
<dbReference type="InterPro" id="IPR000337">
    <property type="entry name" value="GPCR_3"/>
</dbReference>
<reference evidence="14" key="2">
    <citation type="submission" date="2025-08" db="UniProtKB">
        <authorList>
            <consortium name="Ensembl"/>
        </authorList>
    </citation>
    <scope>IDENTIFICATION</scope>
</reference>
<comment type="similarity">
    <text evidence="2">Belongs to the G-protein coupled receptor 3 family.</text>
</comment>
<keyword evidence="7" id="KW-0297">G-protein coupled receptor</keyword>
<feature type="transmembrane region" description="Helical" evidence="12">
    <location>
        <begin position="668"/>
        <end position="688"/>
    </location>
</feature>
<dbReference type="AlphaFoldDB" id="A0A8C4SHY2"/>
<evidence type="ECO:0000256" key="12">
    <source>
        <dbReference type="SAM" id="Phobius"/>
    </source>
</evidence>
<evidence type="ECO:0000256" key="6">
    <source>
        <dbReference type="ARBA" id="ARBA00022989"/>
    </source>
</evidence>
<feature type="transmembrane region" description="Helical" evidence="12">
    <location>
        <begin position="7"/>
        <end position="29"/>
    </location>
</feature>
<evidence type="ECO:0000259" key="13">
    <source>
        <dbReference type="PROSITE" id="PS50259"/>
    </source>
</evidence>
<evidence type="ECO:0000256" key="8">
    <source>
        <dbReference type="ARBA" id="ARBA00023136"/>
    </source>
</evidence>
<feature type="transmembrane region" description="Helical" evidence="12">
    <location>
        <begin position="590"/>
        <end position="611"/>
    </location>
</feature>
<feature type="transmembrane region" description="Helical" evidence="12">
    <location>
        <begin position="708"/>
        <end position="735"/>
    </location>
</feature>
<evidence type="ECO:0000256" key="7">
    <source>
        <dbReference type="ARBA" id="ARBA00023040"/>
    </source>
</evidence>
<dbReference type="InterPro" id="IPR017978">
    <property type="entry name" value="GPCR_3_C"/>
</dbReference>
<dbReference type="FunFam" id="3.40.50.2300:FF:000125">
    <property type="entry name" value="Vomeronasal 2, receptor 88"/>
    <property type="match status" value="1"/>
</dbReference>
<keyword evidence="9" id="KW-0675">Receptor</keyword>
<proteinExistence type="inferred from homology"/>
<evidence type="ECO:0000256" key="9">
    <source>
        <dbReference type="ARBA" id="ARBA00023170"/>
    </source>
</evidence>
<dbReference type="Proteomes" id="UP000694620">
    <property type="component" value="Chromosome 2"/>
</dbReference>
<dbReference type="FunFam" id="2.10.50.30:FF:000002">
    <property type="entry name" value="Vomeronasal 2 receptor, h1"/>
    <property type="match status" value="1"/>
</dbReference>
<dbReference type="PANTHER" id="PTHR24061:SF418">
    <property type="entry name" value="C-FAMILY ODORANT RECEPTOR OLFCQ19-RELATED"/>
    <property type="match status" value="1"/>
</dbReference>
<dbReference type="InterPro" id="IPR017979">
    <property type="entry name" value="GPCR_3_CS"/>
</dbReference>
<dbReference type="InterPro" id="IPR038550">
    <property type="entry name" value="GPCR_3_9-Cys_sf"/>
</dbReference>
<dbReference type="Gene3D" id="3.40.50.2300">
    <property type="match status" value="2"/>
</dbReference>
<dbReference type="PROSITE" id="PS00981">
    <property type="entry name" value="G_PROTEIN_RECEP_F3_3"/>
    <property type="match status" value="1"/>
</dbReference>
<evidence type="ECO:0000256" key="11">
    <source>
        <dbReference type="ARBA" id="ARBA00023224"/>
    </source>
</evidence>
<comment type="subcellular location">
    <subcellularLocation>
        <location evidence="1">Cell membrane</location>
        <topology evidence="1">Multi-pass membrane protein</topology>
    </subcellularLocation>
</comment>
<keyword evidence="11" id="KW-0807">Transducer</keyword>
<accession>A0A8C4SHY2</accession>
<keyword evidence="3" id="KW-1003">Cell membrane</keyword>
<evidence type="ECO:0000313" key="15">
    <source>
        <dbReference type="Proteomes" id="UP000694620"/>
    </source>
</evidence>
<dbReference type="PANTHER" id="PTHR24061">
    <property type="entry name" value="CALCIUM-SENSING RECEPTOR-RELATED"/>
    <property type="match status" value="1"/>
</dbReference>
<dbReference type="Pfam" id="PF07562">
    <property type="entry name" value="NCD3G"/>
    <property type="match status" value="1"/>
</dbReference>
<dbReference type="GO" id="GO:0004930">
    <property type="term" value="F:G protein-coupled receptor activity"/>
    <property type="evidence" value="ECO:0007669"/>
    <property type="project" value="UniProtKB-KW"/>
</dbReference>
<evidence type="ECO:0000313" key="14">
    <source>
        <dbReference type="Ensembl" id="ENSECRP00000016729.1"/>
    </source>
</evidence>
<evidence type="ECO:0000256" key="5">
    <source>
        <dbReference type="ARBA" id="ARBA00022729"/>
    </source>
</evidence>
<keyword evidence="6 12" id="KW-1133">Transmembrane helix</keyword>
<dbReference type="InterPro" id="IPR000068">
    <property type="entry name" value="GPCR_3_Ca_sens_rcpt-rel"/>
</dbReference>
<evidence type="ECO:0000256" key="4">
    <source>
        <dbReference type="ARBA" id="ARBA00022692"/>
    </source>
</evidence>
<dbReference type="InterPro" id="IPR028082">
    <property type="entry name" value="Peripla_BP_I"/>
</dbReference>
<dbReference type="InterPro" id="IPR011500">
    <property type="entry name" value="GPCR_3_9-Cys_dom"/>
</dbReference>
<dbReference type="PROSITE" id="PS50259">
    <property type="entry name" value="G_PROTEIN_RECEP_F3_4"/>
    <property type="match status" value="1"/>
</dbReference>
<keyword evidence="4 12" id="KW-0812">Transmembrane</keyword>
<protein>
    <submittedName>
        <fullName evidence="14">Extracellular calcium-sensing receptor-like</fullName>
    </submittedName>
</protein>
<evidence type="ECO:0000256" key="10">
    <source>
        <dbReference type="ARBA" id="ARBA00023180"/>
    </source>
</evidence>
<keyword evidence="5" id="KW-0732">Signal</keyword>
<dbReference type="PRINTS" id="PR00248">
    <property type="entry name" value="GPCRMGR"/>
</dbReference>
<feature type="transmembrane region" description="Helical" evidence="12">
    <location>
        <begin position="779"/>
        <end position="800"/>
    </location>
</feature>